<sequence>MAFSQPVRWLWIFAAPLLFSPLLFFGPPFRCAFCILLLSSFWIVEVVPIGITSLLPIFLFPVLSIVSAKDICQNYFKDSIVLFICTMAMTLAVEETNLHKRIALKLLCKVGTKKQTSFFLSDTATTALMIPIALAIIRATNSVAEDTGMNDGSSEESLEKLGDVKNLSRSQRGFCKALVLACSHGSLIGGTAIITSTGPNLVFREIIQTVYAEDEIRVSYLQWMTFAFPPMLLYLTSSFLVLSCFFMGPRHLLLWCARPTIEEKRVSRAVMKNIHNAYNDLGSFSFAEKSILFWFAILMGCWIFRSPGFMAGWGDFFPDGGKYLTDSVPGIVIVFLLFMWPKDPFTKDYSPILTWPMMQRRFAWSCALLIGAGYAISEGVQKSGLSTLISCTMKDVFSKLNSMELQVMVTVSITAMTEFASNVSTGSIFIPIVLSIAESLHIHPLYLALPATVTCSFAFMFPMATPPNAIVYDTRIVGMLEMIATGVLVNICCILITALNMNTWAYWLFDLGTVPYMLRNQNATLLCLNTSASYPNS</sequence>
<keyword evidence="9" id="KW-1185">Reference proteome</keyword>
<feature type="transmembrane region" description="Helical" evidence="7">
    <location>
        <begin position="80"/>
        <end position="98"/>
    </location>
</feature>
<evidence type="ECO:0000256" key="2">
    <source>
        <dbReference type="ARBA" id="ARBA00006772"/>
    </source>
</evidence>
<dbReference type="GO" id="GO:0015137">
    <property type="term" value="F:citrate transmembrane transporter activity"/>
    <property type="evidence" value="ECO:0007669"/>
    <property type="project" value="TreeGrafter"/>
</dbReference>
<dbReference type="Pfam" id="PF00939">
    <property type="entry name" value="Na_sulph_symp"/>
    <property type="match status" value="1"/>
</dbReference>
<comment type="subcellular location">
    <subcellularLocation>
        <location evidence="1">Membrane</location>
        <topology evidence="1">Multi-pass membrane protein</topology>
    </subcellularLocation>
</comment>
<organism evidence="9 10">
    <name type="scientific">Heligmosomoides polygyrus</name>
    <name type="common">Parasitic roundworm</name>
    <dbReference type="NCBI Taxonomy" id="6339"/>
    <lineage>
        <taxon>Eukaryota</taxon>
        <taxon>Metazoa</taxon>
        <taxon>Ecdysozoa</taxon>
        <taxon>Nematoda</taxon>
        <taxon>Chromadorea</taxon>
        <taxon>Rhabditida</taxon>
        <taxon>Rhabditina</taxon>
        <taxon>Rhabditomorpha</taxon>
        <taxon>Strongyloidea</taxon>
        <taxon>Heligmosomidae</taxon>
        <taxon>Heligmosomoides</taxon>
    </lineage>
</organism>
<feature type="transmembrane region" description="Helical" evidence="7">
    <location>
        <begin position="231"/>
        <end position="248"/>
    </location>
</feature>
<dbReference type="PANTHER" id="PTHR10283:SF84">
    <property type="entry name" value="SODIUM-DEPENDENT HIGH-AFFINITY DICARBOXYLATE TRANSPORTER 2"/>
    <property type="match status" value="1"/>
</dbReference>
<feature type="transmembrane region" description="Helical" evidence="7">
    <location>
        <begin position="323"/>
        <end position="340"/>
    </location>
</feature>
<evidence type="ECO:0000313" key="10">
    <source>
        <dbReference type="WBParaSite" id="HPBE_0001610301-mRNA-1"/>
    </source>
</evidence>
<reference evidence="8 9" key="1">
    <citation type="submission" date="2018-11" db="EMBL/GenBank/DDBJ databases">
        <authorList>
            <consortium name="Pathogen Informatics"/>
        </authorList>
    </citation>
    <scope>NUCLEOTIDE SEQUENCE [LARGE SCALE GENOMIC DNA]</scope>
</reference>
<protein>
    <submittedName>
        <fullName evidence="10">Solute carrier family 13 member 5</fullName>
    </submittedName>
</protein>
<evidence type="ECO:0000256" key="1">
    <source>
        <dbReference type="ARBA" id="ARBA00004141"/>
    </source>
</evidence>
<keyword evidence="3" id="KW-0813">Transport</keyword>
<dbReference type="WBParaSite" id="HPBE_0001610301-mRNA-1">
    <property type="protein sequence ID" value="HPBE_0001610301-mRNA-1"/>
    <property type="gene ID" value="HPBE_0001610301"/>
</dbReference>
<feature type="transmembrane region" description="Helical" evidence="7">
    <location>
        <begin position="118"/>
        <end position="137"/>
    </location>
</feature>
<proteinExistence type="inferred from homology"/>
<comment type="similarity">
    <text evidence="2">Belongs to the SLC13A/DASS transporter (TC 2.A.47) family. NADC subfamily.</text>
</comment>
<accession>A0A3P8ECR6</accession>
<dbReference type="PROSITE" id="PS01271">
    <property type="entry name" value="NA_SULFATE"/>
    <property type="match status" value="1"/>
</dbReference>
<gene>
    <name evidence="8" type="ORF">HPBE_LOCUS16102</name>
</gene>
<name>A0A183G3T7_HELPZ</name>
<reference evidence="10" key="2">
    <citation type="submission" date="2019-09" db="UniProtKB">
        <authorList>
            <consortium name="WormBaseParasite"/>
        </authorList>
    </citation>
    <scope>IDENTIFICATION</scope>
</reference>
<evidence type="ECO:0000313" key="9">
    <source>
        <dbReference type="Proteomes" id="UP000050761"/>
    </source>
</evidence>
<feature type="transmembrane region" description="Helical" evidence="7">
    <location>
        <begin position="407"/>
        <end position="433"/>
    </location>
</feature>
<keyword evidence="5 7" id="KW-1133">Transmembrane helix</keyword>
<feature type="transmembrane region" description="Helical" evidence="7">
    <location>
        <begin position="445"/>
        <end position="464"/>
    </location>
</feature>
<dbReference type="GO" id="GO:0005886">
    <property type="term" value="C:plasma membrane"/>
    <property type="evidence" value="ECO:0007669"/>
    <property type="project" value="TreeGrafter"/>
</dbReference>
<evidence type="ECO:0000256" key="3">
    <source>
        <dbReference type="ARBA" id="ARBA00022448"/>
    </source>
</evidence>
<dbReference type="GO" id="GO:0015141">
    <property type="term" value="F:succinate transmembrane transporter activity"/>
    <property type="evidence" value="ECO:0007669"/>
    <property type="project" value="TreeGrafter"/>
</dbReference>
<keyword evidence="6 7" id="KW-0472">Membrane</keyword>
<feature type="transmembrane region" description="Helical" evidence="7">
    <location>
        <begin position="32"/>
        <end position="60"/>
    </location>
</feature>
<evidence type="ECO:0000313" key="8">
    <source>
        <dbReference type="EMBL" id="VDP04956.1"/>
    </source>
</evidence>
<evidence type="ECO:0000256" key="4">
    <source>
        <dbReference type="ARBA" id="ARBA00022692"/>
    </source>
</evidence>
<dbReference type="Proteomes" id="UP000050761">
    <property type="component" value="Unassembled WGS sequence"/>
</dbReference>
<keyword evidence="4 7" id="KW-0812">Transmembrane</keyword>
<feature type="transmembrane region" description="Helical" evidence="7">
    <location>
        <begin position="476"/>
        <end position="499"/>
    </location>
</feature>
<feature type="transmembrane region" description="Helical" evidence="7">
    <location>
        <begin position="6"/>
        <end position="25"/>
    </location>
</feature>
<dbReference type="PANTHER" id="PTHR10283">
    <property type="entry name" value="SOLUTE CARRIER FAMILY 13 MEMBER"/>
    <property type="match status" value="1"/>
</dbReference>
<dbReference type="InterPro" id="IPR031312">
    <property type="entry name" value="Na/sul_symport_CS"/>
</dbReference>
<feature type="transmembrane region" description="Helical" evidence="7">
    <location>
        <begin position="291"/>
        <end position="311"/>
    </location>
</feature>
<evidence type="ECO:0000256" key="7">
    <source>
        <dbReference type="SAM" id="Phobius"/>
    </source>
</evidence>
<evidence type="ECO:0000256" key="6">
    <source>
        <dbReference type="ARBA" id="ARBA00023136"/>
    </source>
</evidence>
<dbReference type="EMBL" id="UZAH01029224">
    <property type="protein sequence ID" value="VDP04956.1"/>
    <property type="molecule type" value="Genomic_DNA"/>
</dbReference>
<dbReference type="AlphaFoldDB" id="A0A183G3T7"/>
<dbReference type="InterPro" id="IPR001898">
    <property type="entry name" value="SLC13A/DASS"/>
</dbReference>
<evidence type="ECO:0000256" key="5">
    <source>
        <dbReference type="ARBA" id="ARBA00022989"/>
    </source>
</evidence>
<accession>A0A183G3T7</accession>
<dbReference type="OrthoDB" id="6493944at2759"/>
<feature type="transmembrane region" description="Helical" evidence="7">
    <location>
        <begin position="361"/>
        <end position="377"/>
    </location>
</feature>